<evidence type="ECO:0000313" key="4">
    <source>
        <dbReference type="EMBL" id="UXN69416.1"/>
    </source>
</evidence>
<dbReference type="EMBL" id="CP104965">
    <property type="protein sequence ID" value="UXN69416.1"/>
    <property type="molecule type" value="Genomic_DNA"/>
</dbReference>
<accession>A0ABY6CEK0</accession>
<dbReference type="PANTHER" id="PTHR11941">
    <property type="entry name" value="ENOYL-COA HYDRATASE-RELATED"/>
    <property type="match status" value="1"/>
</dbReference>
<dbReference type="InterPro" id="IPR014748">
    <property type="entry name" value="Enoyl-CoA_hydra_C"/>
</dbReference>
<evidence type="ECO:0000256" key="3">
    <source>
        <dbReference type="RuleBase" id="RU003707"/>
    </source>
</evidence>
<dbReference type="CDD" id="cd06558">
    <property type="entry name" value="crotonase-like"/>
    <property type="match status" value="1"/>
</dbReference>
<dbReference type="Gene3D" id="1.10.12.10">
    <property type="entry name" value="Lyase 2-enoyl-coa Hydratase, Chain A, domain 2"/>
    <property type="match status" value="1"/>
</dbReference>
<proteinExistence type="inferred from homology"/>
<sequence length="261" mass="28042">MNVEYSVADRVARVTLNRPERMNAVDPATEAELEKVWLDIESRTDVSCVVLTGAGEKAFCAGADLKGGDNGIEKSGLQYWSQSHPHGFGGIAYRKSMDVPLIARVNGFALGGGFEMVLGCDIVIAADTAKFGLPEARVGRLPLEGGMIQLQRKIPHNLAMGVMLTGKRFTAAEIAGYGLINEVVPLAELDAAVQRWVEDIVACAPLSLRAIKQTVNRTAHLPPAEAQALRTPALIAALVSEDADEGVRAFQEKRAPVWQGR</sequence>
<comment type="similarity">
    <text evidence="1 3">Belongs to the enoyl-CoA hydratase/isomerase family.</text>
</comment>
<evidence type="ECO:0000256" key="1">
    <source>
        <dbReference type="ARBA" id="ARBA00005254"/>
    </source>
</evidence>
<dbReference type="InterPro" id="IPR001753">
    <property type="entry name" value="Enoyl-CoA_hydra/iso"/>
</dbReference>
<dbReference type="InterPro" id="IPR018376">
    <property type="entry name" value="Enoyl-CoA_hyd/isom_CS"/>
</dbReference>
<name>A0ABY6CEK0_9HYPH</name>
<gene>
    <name evidence="4" type="ORF">N8A98_19645</name>
</gene>
<dbReference type="PROSITE" id="PS00166">
    <property type="entry name" value="ENOYL_COA_HYDRATASE"/>
    <property type="match status" value="1"/>
</dbReference>
<organism evidence="4 5">
    <name type="scientific">Devosia neptuniae</name>
    <dbReference type="NCBI Taxonomy" id="191302"/>
    <lineage>
        <taxon>Bacteria</taxon>
        <taxon>Pseudomonadati</taxon>
        <taxon>Pseudomonadota</taxon>
        <taxon>Alphaproteobacteria</taxon>
        <taxon>Hyphomicrobiales</taxon>
        <taxon>Devosiaceae</taxon>
        <taxon>Devosia</taxon>
    </lineage>
</organism>
<dbReference type="Proteomes" id="UP001061862">
    <property type="component" value="Chromosome"/>
</dbReference>
<evidence type="ECO:0000256" key="2">
    <source>
        <dbReference type="ARBA" id="ARBA00023239"/>
    </source>
</evidence>
<dbReference type="SUPFAM" id="SSF52096">
    <property type="entry name" value="ClpP/crotonase"/>
    <property type="match status" value="1"/>
</dbReference>
<dbReference type="RefSeq" id="WP_262167861.1">
    <property type="nucleotide sequence ID" value="NZ_CP104965.1"/>
</dbReference>
<dbReference type="PANTHER" id="PTHR11941:SF54">
    <property type="entry name" value="ENOYL-COA HYDRATASE, MITOCHONDRIAL"/>
    <property type="match status" value="1"/>
</dbReference>
<protein>
    <submittedName>
        <fullName evidence="4">Enoyl-CoA hydratase-related protein</fullName>
    </submittedName>
</protein>
<dbReference type="Pfam" id="PF00378">
    <property type="entry name" value="ECH_1"/>
    <property type="match status" value="1"/>
</dbReference>
<keyword evidence="2" id="KW-0456">Lyase</keyword>
<keyword evidence="5" id="KW-1185">Reference proteome</keyword>
<dbReference type="Gene3D" id="3.90.226.10">
    <property type="entry name" value="2-enoyl-CoA Hydratase, Chain A, domain 1"/>
    <property type="match status" value="1"/>
</dbReference>
<dbReference type="InterPro" id="IPR029045">
    <property type="entry name" value="ClpP/crotonase-like_dom_sf"/>
</dbReference>
<evidence type="ECO:0000313" key="5">
    <source>
        <dbReference type="Proteomes" id="UP001061862"/>
    </source>
</evidence>
<reference evidence="4 5" key="1">
    <citation type="submission" date="2022-09" db="EMBL/GenBank/DDBJ databases">
        <title>Interaction between co-microsymbionts with complementary sets of symbiotic genes in legume-rhizobium systems.</title>
        <authorList>
            <person name="Safronova V."/>
            <person name="Sazanova A."/>
            <person name="Afonin A."/>
            <person name="Chirak E."/>
        </authorList>
    </citation>
    <scope>NUCLEOTIDE SEQUENCE [LARGE SCALE GENOMIC DNA]</scope>
    <source>
        <strain evidence="4 5">A18/4-1</strain>
    </source>
</reference>